<dbReference type="CDD" id="cd00190">
    <property type="entry name" value="Tryp_SPc"/>
    <property type="match status" value="1"/>
</dbReference>
<accession>A0A1Q3FFC3</accession>
<evidence type="ECO:0000256" key="13">
    <source>
        <dbReference type="RuleBase" id="RU366078"/>
    </source>
</evidence>
<evidence type="ECO:0000256" key="12">
    <source>
        <dbReference type="RuleBase" id="RU363034"/>
    </source>
</evidence>
<comment type="domain">
    <text evidence="13">The clip domain consists of 35-55 residues which are 'knitted' together usually by 3 conserved disulfide bonds forming a clip-like compact structure.</text>
</comment>
<dbReference type="EC" id="3.4.21.-" evidence="12"/>
<dbReference type="InterPro" id="IPR009003">
    <property type="entry name" value="Peptidase_S1_PA"/>
</dbReference>
<sequence>MFLPQVLLLTAFIAGNFAEEDDDRPVWDVITPCNIPNEATQGICIAPQDCPAYQAINKGQDLSSVGRLGFIRALQCPNENETMICCPKLAKASYRNPELSIDVPRRVRNSTAGVVSRLGEDDDECGVQTFQNKIKGSLTEIDEFPWAALLFYRNDYKGCGGVLISRNYVLTAAHCLAGGNYERHGPLAFVRLREYNLYTNPDCMVMDDGLDCSEDKLDVRPRSIKLHPSYQPDSVQQHHDIALIELAQPVRYSDFLRPICLPEPNLEPGLQQGKILSVCGWGRTDLFNVDMSSPIKMKASLPFVEQSRCGELYRSQALSLVRGQICAGGRKDKDSCAGDSGSPLMYYDRREAVWVLSGVVSRGTSTCGTVDRPGIYTNVREYLPWIKKTARL</sequence>
<feature type="domain" description="Peptidase S1" evidence="14">
    <location>
        <begin position="133"/>
        <end position="391"/>
    </location>
</feature>
<dbReference type="InterPro" id="IPR018114">
    <property type="entry name" value="TRYPSIN_HIS"/>
</dbReference>
<protein>
    <recommendedName>
        <fullName evidence="13">CLIP domain-containing serine protease</fullName>
        <ecNumber evidence="12">3.4.21.-</ecNumber>
    </recommendedName>
</protein>
<keyword evidence="6 12" id="KW-0378">Hydrolase</keyword>
<comment type="similarity">
    <text evidence="11 13">Belongs to the peptidase S1 family. CLIP subfamily.</text>
</comment>
<dbReference type="PANTHER" id="PTHR24256">
    <property type="entry name" value="TRYPTASE-RELATED"/>
    <property type="match status" value="1"/>
</dbReference>
<dbReference type="PRINTS" id="PR00722">
    <property type="entry name" value="CHYMOTRYPSIN"/>
</dbReference>
<keyword evidence="2 13" id="KW-0964">Secreted</keyword>
<reference evidence="15" key="1">
    <citation type="submission" date="2017-01" db="EMBL/GenBank/DDBJ databases">
        <title>A deep insight into the sialotranscriptome of adult male and female Cluex tarsalis mosquitoes.</title>
        <authorList>
            <person name="Ribeiro J.M."/>
            <person name="Moreira F."/>
            <person name="Bernard K.A."/>
            <person name="Calvo E."/>
        </authorList>
    </citation>
    <scope>NUCLEOTIDE SEQUENCE</scope>
    <source>
        <strain evidence="15">Kern County</strain>
        <tissue evidence="15">Salivary glands</tissue>
    </source>
</reference>
<evidence type="ECO:0000256" key="7">
    <source>
        <dbReference type="ARBA" id="ARBA00022825"/>
    </source>
</evidence>
<keyword evidence="10" id="KW-0325">Glycoprotein</keyword>
<dbReference type="PROSITE" id="PS00135">
    <property type="entry name" value="TRYPSIN_SER"/>
    <property type="match status" value="1"/>
</dbReference>
<dbReference type="SUPFAM" id="SSF50494">
    <property type="entry name" value="Trypsin-like serine proteases"/>
    <property type="match status" value="1"/>
</dbReference>
<comment type="subcellular location">
    <subcellularLocation>
        <location evidence="1 13">Secreted</location>
    </subcellularLocation>
</comment>
<feature type="chain" id="PRO_5031609787" description="CLIP domain-containing serine protease" evidence="13">
    <location>
        <begin position="19"/>
        <end position="392"/>
    </location>
</feature>
<name>A0A1Q3FFC3_CULTA</name>
<evidence type="ECO:0000256" key="4">
    <source>
        <dbReference type="ARBA" id="ARBA00022670"/>
    </source>
</evidence>
<dbReference type="FunFam" id="2.40.10.10:FF:000028">
    <property type="entry name" value="Serine protease easter"/>
    <property type="match status" value="1"/>
</dbReference>
<keyword evidence="7 12" id="KW-0720">Serine protease</keyword>
<dbReference type="GO" id="GO:0006508">
    <property type="term" value="P:proteolysis"/>
    <property type="evidence" value="ECO:0007669"/>
    <property type="project" value="UniProtKB-KW"/>
</dbReference>
<evidence type="ECO:0000256" key="10">
    <source>
        <dbReference type="ARBA" id="ARBA00023180"/>
    </source>
</evidence>
<dbReference type="GO" id="GO:0005576">
    <property type="term" value="C:extracellular region"/>
    <property type="evidence" value="ECO:0007669"/>
    <property type="project" value="UniProtKB-SubCell"/>
</dbReference>
<keyword evidence="4 12" id="KW-0645">Protease</keyword>
<dbReference type="PROSITE" id="PS00134">
    <property type="entry name" value="TRYPSIN_HIS"/>
    <property type="match status" value="1"/>
</dbReference>
<dbReference type="GO" id="GO:0004252">
    <property type="term" value="F:serine-type endopeptidase activity"/>
    <property type="evidence" value="ECO:0007669"/>
    <property type="project" value="UniProtKB-UniRule"/>
</dbReference>
<evidence type="ECO:0000256" key="3">
    <source>
        <dbReference type="ARBA" id="ARBA00022588"/>
    </source>
</evidence>
<organism evidence="15">
    <name type="scientific">Culex tarsalis</name>
    <name type="common">Encephalitis mosquito</name>
    <dbReference type="NCBI Taxonomy" id="7177"/>
    <lineage>
        <taxon>Eukaryota</taxon>
        <taxon>Metazoa</taxon>
        <taxon>Ecdysozoa</taxon>
        <taxon>Arthropoda</taxon>
        <taxon>Hexapoda</taxon>
        <taxon>Insecta</taxon>
        <taxon>Pterygota</taxon>
        <taxon>Neoptera</taxon>
        <taxon>Endopterygota</taxon>
        <taxon>Diptera</taxon>
        <taxon>Nematocera</taxon>
        <taxon>Culicoidea</taxon>
        <taxon>Culicidae</taxon>
        <taxon>Culicinae</taxon>
        <taxon>Culicini</taxon>
        <taxon>Culex</taxon>
        <taxon>Culex</taxon>
    </lineage>
</organism>
<evidence type="ECO:0000256" key="5">
    <source>
        <dbReference type="ARBA" id="ARBA00022729"/>
    </source>
</evidence>
<evidence type="ECO:0000256" key="6">
    <source>
        <dbReference type="ARBA" id="ARBA00022801"/>
    </source>
</evidence>
<dbReference type="InterPro" id="IPR001314">
    <property type="entry name" value="Peptidase_S1A"/>
</dbReference>
<dbReference type="GO" id="GO:0045087">
    <property type="term" value="P:innate immune response"/>
    <property type="evidence" value="ECO:0007669"/>
    <property type="project" value="UniProtKB-KW"/>
</dbReference>
<evidence type="ECO:0000256" key="8">
    <source>
        <dbReference type="ARBA" id="ARBA00022859"/>
    </source>
</evidence>
<dbReference type="InterPro" id="IPR022700">
    <property type="entry name" value="CLIP"/>
</dbReference>
<evidence type="ECO:0000313" key="15">
    <source>
        <dbReference type="EMBL" id="JAV26248.1"/>
    </source>
</evidence>
<keyword evidence="3" id="KW-0399">Innate immunity</keyword>
<feature type="signal peptide" evidence="13">
    <location>
        <begin position="1"/>
        <end position="18"/>
    </location>
</feature>
<dbReference type="AlphaFoldDB" id="A0A1Q3FFC3"/>
<dbReference type="InterPro" id="IPR051487">
    <property type="entry name" value="Ser/Thr_Proteases_Immune/Dev"/>
</dbReference>
<evidence type="ECO:0000256" key="1">
    <source>
        <dbReference type="ARBA" id="ARBA00004613"/>
    </source>
</evidence>
<dbReference type="InterPro" id="IPR043504">
    <property type="entry name" value="Peptidase_S1_PA_chymotrypsin"/>
</dbReference>
<dbReference type="InterPro" id="IPR033116">
    <property type="entry name" value="TRYPSIN_SER"/>
</dbReference>
<dbReference type="Pfam" id="PF00089">
    <property type="entry name" value="Trypsin"/>
    <property type="match status" value="1"/>
</dbReference>
<dbReference type="SMART" id="SM00020">
    <property type="entry name" value="Tryp_SPc"/>
    <property type="match status" value="1"/>
</dbReference>
<evidence type="ECO:0000256" key="11">
    <source>
        <dbReference type="ARBA" id="ARBA00024195"/>
    </source>
</evidence>
<proteinExistence type="inferred from homology"/>
<evidence type="ECO:0000256" key="9">
    <source>
        <dbReference type="ARBA" id="ARBA00023157"/>
    </source>
</evidence>
<dbReference type="Gene3D" id="3.30.1640.30">
    <property type="match status" value="1"/>
</dbReference>
<dbReference type="InterPro" id="IPR038565">
    <property type="entry name" value="CLIP_sf"/>
</dbReference>
<dbReference type="PROSITE" id="PS50240">
    <property type="entry name" value="TRYPSIN_DOM"/>
    <property type="match status" value="1"/>
</dbReference>
<dbReference type="InterPro" id="IPR001254">
    <property type="entry name" value="Trypsin_dom"/>
</dbReference>
<dbReference type="Gene3D" id="2.40.10.10">
    <property type="entry name" value="Trypsin-like serine proteases"/>
    <property type="match status" value="2"/>
</dbReference>
<keyword evidence="9" id="KW-1015">Disulfide bond</keyword>
<evidence type="ECO:0000259" key="14">
    <source>
        <dbReference type="PROSITE" id="PS50240"/>
    </source>
</evidence>
<keyword evidence="5 13" id="KW-0732">Signal</keyword>
<dbReference type="EMBL" id="GFDL01008797">
    <property type="protein sequence ID" value="JAV26248.1"/>
    <property type="molecule type" value="Transcribed_RNA"/>
</dbReference>
<keyword evidence="8" id="KW-0391">Immunity</keyword>
<dbReference type="Pfam" id="PF12032">
    <property type="entry name" value="CLIP"/>
    <property type="match status" value="1"/>
</dbReference>
<evidence type="ECO:0000256" key="2">
    <source>
        <dbReference type="ARBA" id="ARBA00022525"/>
    </source>
</evidence>